<sequence>MALMNKGKRLVTFSPNMRSILQRLRTFSSSDKRTPQSSHVDFEDIDDADLVFSPNEEKRLPLPGNIGFSKPLISKKKQSVYSAKSHIFNDLVGRDRHKDVIFQAIHNEFAEATAETTDALVKLECVAQECPSLILAEFIDLFPDYNISTLPFTVLTLSQKTKKDMSEWNEEVDAEREELMSNFVNVAEKMCETLRGAGFWADFIDPFCGKPYLGPHTNATMFETDERYGYFGFTIEDLGCCKVIKHHLWGSHAFVGCIFTNAPVNDPFLKSVLSPGHKQKAADFIFKQY</sequence>
<dbReference type="PANTHER" id="PTHR13192:SF3">
    <property type="entry name" value="COBALAMIN TRAFFICKING PROTEIN CBLD"/>
    <property type="match status" value="1"/>
</dbReference>
<accession>T1J8I1</accession>
<dbReference type="EnsemblMetazoa" id="SMAR010013-RA">
    <property type="protein sequence ID" value="SMAR010013-PA"/>
    <property type="gene ID" value="SMAR010013"/>
</dbReference>
<organism evidence="1 2">
    <name type="scientific">Strigamia maritima</name>
    <name type="common">European centipede</name>
    <name type="synonym">Geophilus maritimus</name>
    <dbReference type="NCBI Taxonomy" id="126957"/>
    <lineage>
        <taxon>Eukaryota</taxon>
        <taxon>Metazoa</taxon>
        <taxon>Ecdysozoa</taxon>
        <taxon>Arthropoda</taxon>
        <taxon>Myriapoda</taxon>
        <taxon>Chilopoda</taxon>
        <taxon>Pleurostigmophora</taxon>
        <taxon>Geophilomorpha</taxon>
        <taxon>Linotaeniidae</taxon>
        <taxon>Strigamia</taxon>
    </lineage>
</organism>
<protein>
    <recommendedName>
        <fullName evidence="3">Methylmalonic aciduria and homocystinuria type D protein, mitochondrial</fullName>
    </recommendedName>
</protein>
<dbReference type="AlphaFoldDB" id="T1J8I1"/>
<name>T1J8I1_STRMM</name>
<evidence type="ECO:0008006" key="3">
    <source>
        <dbReference type="Google" id="ProtNLM"/>
    </source>
</evidence>
<keyword evidence="2" id="KW-1185">Reference proteome</keyword>
<dbReference type="GO" id="GO:0009235">
    <property type="term" value="P:cobalamin metabolic process"/>
    <property type="evidence" value="ECO:0007669"/>
    <property type="project" value="InterPro"/>
</dbReference>
<evidence type="ECO:0000313" key="2">
    <source>
        <dbReference type="Proteomes" id="UP000014500"/>
    </source>
</evidence>
<dbReference type="OMA" id="DERYGYF"/>
<dbReference type="Proteomes" id="UP000014500">
    <property type="component" value="Unassembled WGS sequence"/>
</dbReference>
<reference evidence="2" key="1">
    <citation type="submission" date="2011-05" db="EMBL/GenBank/DDBJ databases">
        <authorList>
            <person name="Richards S.R."/>
            <person name="Qu J."/>
            <person name="Jiang H."/>
            <person name="Jhangiani S.N."/>
            <person name="Agravi P."/>
            <person name="Goodspeed R."/>
            <person name="Gross S."/>
            <person name="Mandapat C."/>
            <person name="Jackson L."/>
            <person name="Mathew T."/>
            <person name="Pu L."/>
            <person name="Thornton R."/>
            <person name="Saada N."/>
            <person name="Wilczek-Boney K.B."/>
            <person name="Lee S."/>
            <person name="Kovar C."/>
            <person name="Wu Y."/>
            <person name="Scherer S.E."/>
            <person name="Worley K.C."/>
            <person name="Muzny D.M."/>
            <person name="Gibbs R."/>
        </authorList>
    </citation>
    <scope>NUCLEOTIDE SEQUENCE</scope>
    <source>
        <strain evidence="2">Brora</strain>
    </source>
</reference>
<dbReference type="EMBL" id="JH431954">
    <property type="status" value="NOT_ANNOTATED_CDS"/>
    <property type="molecule type" value="Genomic_DNA"/>
</dbReference>
<dbReference type="Pfam" id="PF10229">
    <property type="entry name" value="MMADHC"/>
    <property type="match status" value="1"/>
</dbReference>
<reference evidence="1" key="2">
    <citation type="submission" date="2015-02" db="UniProtKB">
        <authorList>
            <consortium name="EnsemblMetazoa"/>
        </authorList>
    </citation>
    <scope>IDENTIFICATION</scope>
</reference>
<dbReference type="GO" id="GO:0005739">
    <property type="term" value="C:mitochondrion"/>
    <property type="evidence" value="ECO:0007669"/>
    <property type="project" value="TreeGrafter"/>
</dbReference>
<dbReference type="PANTHER" id="PTHR13192">
    <property type="entry name" value="MY011 PROTEIN"/>
    <property type="match status" value="1"/>
</dbReference>
<dbReference type="InterPro" id="IPR019362">
    <property type="entry name" value="MMADHC"/>
</dbReference>
<dbReference type="eggNOG" id="KOG3994">
    <property type="taxonomic scope" value="Eukaryota"/>
</dbReference>
<dbReference type="PhylomeDB" id="T1J8I1"/>
<dbReference type="STRING" id="126957.T1J8I1"/>
<dbReference type="HOGENOM" id="CLU_066240_0_0_1"/>
<proteinExistence type="predicted"/>
<evidence type="ECO:0000313" key="1">
    <source>
        <dbReference type="EnsemblMetazoa" id="SMAR010013-PA"/>
    </source>
</evidence>